<dbReference type="AlphaFoldDB" id="A0A168S8B5"/>
<dbReference type="OMA" id="HIGHERE"/>
<feature type="compositionally biased region" description="Acidic residues" evidence="5">
    <location>
        <begin position="266"/>
        <end position="279"/>
    </location>
</feature>
<name>A0A168S8B5_ABSGL</name>
<evidence type="ECO:0000259" key="6">
    <source>
        <dbReference type="PROSITE" id="PS50108"/>
    </source>
</evidence>
<evidence type="ECO:0000256" key="5">
    <source>
        <dbReference type="SAM" id="MobiDB-lite"/>
    </source>
</evidence>
<keyword evidence="3" id="KW-0597">Phosphoprotein</keyword>
<evidence type="ECO:0000259" key="7">
    <source>
        <dbReference type="PROSITE" id="PS50229"/>
    </source>
</evidence>
<dbReference type="SUPFAM" id="SSF47912">
    <property type="entry name" value="Wiscott-Aldrich syndrome protein, WASP, C-terminal domain"/>
    <property type="match status" value="1"/>
</dbReference>
<sequence length="279" mass="31603">MPATLTLESDKTKVKKAVPTSKILTAAVVRLYVASPDPRQWTYGLWGAAALLKDMKKNNAYFIRIIDIEKEEGTILWEQELYADFQFHQDAPFFYTFDTDDYLAGLEFADQEEGEVFYRKLHRRGTSSNKSGEPEDFTHVSHIGHEREKGFNVHGENDGLVKELQALGISESEIEHNQDFIQEYLQQHGSRRSSASSASKPKSKGRRPPPPPPPRRIKMPSQYTNRSNDRALSPSPIESATPSPDDGNLVSSLANVLNQRKMAMQSDDDSNEEDDEDWD</sequence>
<reference evidence="8" key="1">
    <citation type="submission" date="2016-04" db="EMBL/GenBank/DDBJ databases">
        <authorList>
            <person name="Evans L.H."/>
            <person name="Alamgir A."/>
            <person name="Owens N."/>
            <person name="Weber N.D."/>
            <person name="Virtaneva K."/>
            <person name="Barbian K."/>
            <person name="Babar A."/>
            <person name="Rosenke K."/>
        </authorList>
    </citation>
    <scope>NUCLEOTIDE SEQUENCE [LARGE SCALE GENOMIC DNA]</scope>
    <source>
        <strain evidence="8">CBS 101.48</strain>
    </source>
</reference>
<accession>A0A168S8B5</accession>
<dbReference type="InParanoid" id="A0A168S8B5"/>
<dbReference type="Proteomes" id="UP000078561">
    <property type="component" value="Unassembled WGS sequence"/>
</dbReference>
<dbReference type="PROSITE" id="PS50108">
    <property type="entry name" value="CRIB"/>
    <property type="match status" value="1"/>
</dbReference>
<dbReference type="SMART" id="SM00461">
    <property type="entry name" value="WH1"/>
    <property type="match status" value="1"/>
</dbReference>
<evidence type="ECO:0000313" key="8">
    <source>
        <dbReference type="EMBL" id="SAM08049.1"/>
    </source>
</evidence>
<dbReference type="GO" id="GO:0007015">
    <property type="term" value="P:actin filament organization"/>
    <property type="evidence" value="ECO:0007669"/>
    <property type="project" value="InterPro"/>
</dbReference>
<dbReference type="InterPro" id="IPR011026">
    <property type="entry name" value="WAS_C"/>
</dbReference>
<dbReference type="Pfam" id="PF00786">
    <property type="entry name" value="PBD"/>
    <property type="match status" value="1"/>
</dbReference>
<keyword evidence="2" id="KW-0963">Cytoplasm</keyword>
<comment type="subcellular location">
    <subcellularLocation>
        <location evidence="1">Cytoplasm</location>
        <location evidence="1">Cytoskeleton</location>
    </subcellularLocation>
</comment>
<feature type="domain" description="WH1" evidence="7">
    <location>
        <begin position="16"/>
        <end position="128"/>
    </location>
</feature>
<feature type="domain" description="CRIB" evidence="6">
    <location>
        <begin position="131"/>
        <end position="144"/>
    </location>
</feature>
<evidence type="ECO:0008006" key="10">
    <source>
        <dbReference type="Google" id="ProtNLM"/>
    </source>
</evidence>
<dbReference type="InterPro" id="IPR000697">
    <property type="entry name" value="WH1/EVH1_dom"/>
</dbReference>
<dbReference type="Gene3D" id="3.90.810.10">
    <property type="entry name" value="CRIB domain"/>
    <property type="match status" value="1"/>
</dbReference>
<dbReference type="SUPFAM" id="SSF50729">
    <property type="entry name" value="PH domain-like"/>
    <property type="match status" value="1"/>
</dbReference>
<evidence type="ECO:0000256" key="3">
    <source>
        <dbReference type="ARBA" id="ARBA00022553"/>
    </source>
</evidence>
<dbReference type="InterPro" id="IPR011993">
    <property type="entry name" value="PH-like_dom_sf"/>
</dbReference>
<dbReference type="InterPro" id="IPR000095">
    <property type="entry name" value="CRIB_dom"/>
</dbReference>
<feature type="region of interest" description="Disordered" evidence="5">
    <location>
        <begin position="186"/>
        <end position="279"/>
    </location>
</feature>
<gene>
    <name evidence="8" type="primary">ABSGL_13707.1 scaffold 14267</name>
</gene>
<protein>
    <recommendedName>
        <fullName evidence="10">WH1 domain-containing protein</fullName>
    </recommendedName>
</protein>
<feature type="compositionally biased region" description="Polar residues" evidence="5">
    <location>
        <begin position="249"/>
        <end position="258"/>
    </location>
</feature>
<dbReference type="Pfam" id="PF00568">
    <property type="entry name" value="WH1"/>
    <property type="match status" value="1"/>
</dbReference>
<proteinExistence type="predicted"/>
<dbReference type="STRING" id="4829.A0A168S8B5"/>
<organism evidence="8">
    <name type="scientific">Absidia glauca</name>
    <name type="common">Pin mould</name>
    <dbReference type="NCBI Taxonomy" id="4829"/>
    <lineage>
        <taxon>Eukaryota</taxon>
        <taxon>Fungi</taxon>
        <taxon>Fungi incertae sedis</taxon>
        <taxon>Mucoromycota</taxon>
        <taxon>Mucoromycotina</taxon>
        <taxon>Mucoromycetes</taxon>
        <taxon>Mucorales</taxon>
        <taxon>Cunninghamellaceae</taxon>
        <taxon>Absidia</taxon>
    </lineage>
</organism>
<dbReference type="PROSITE" id="PS50229">
    <property type="entry name" value="WH1"/>
    <property type="match status" value="1"/>
</dbReference>
<evidence type="ECO:0000256" key="1">
    <source>
        <dbReference type="ARBA" id="ARBA00004245"/>
    </source>
</evidence>
<evidence type="ECO:0000256" key="4">
    <source>
        <dbReference type="ARBA" id="ARBA00023212"/>
    </source>
</evidence>
<evidence type="ECO:0000256" key="2">
    <source>
        <dbReference type="ARBA" id="ARBA00022490"/>
    </source>
</evidence>
<evidence type="ECO:0000313" key="9">
    <source>
        <dbReference type="Proteomes" id="UP000078561"/>
    </source>
</evidence>
<keyword evidence="4" id="KW-0206">Cytoskeleton</keyword>
<dbReference type="GO" id="GO:0005856">
    <property type="term" value="C:cytoskeleton"/>
    <property type="evidence" value="ECO:0007669"/>
    <property type="project" value="UniProtKB-SubCell"/>
</dbReference>
<keyword evidence="9" id="KW-1185">Reference proteome</keyword>
<dbReference type="EMBL" id="LT554871">
    <property type="protein sequence ID" value="SAM08049.1"/>
    <property type="molecule type" value="Genomic_DNA"/>
</dbReference>
<dbReference type="OrthoDB" id="8963340at2759"/>
<dbReference type="InterPro" id="IPR036936">
    <property type="entry name" value="CRIB_dom_sf"/>
</dbReference>
<dbReference type="CDD" id="cd00132">
    <property type="entry name" value="CRIB"/>
    <property type="match status" value="1"/>
</dbReference>
<dbReference type="CDD" id="cd01205">
    <property type="entry name" value="EVH1_WASP-like"/>
    <property type="match status" value="1"/>
</dbReference>
<dbReference type="InterPro" id="IPR033927">
    <property type="entry name" value="WASPfam_EVH1"/>
</dbReference>
<dbReference type="Gene3D" id="2.30.29.30">
    <property type="entry name" value="Pleckstrin-homology domain (PH domain)/Phosphotyrosine-binding domain (PTB)"/>
    <property type="match status" value="1"/>
</dbReference>